<keyword evidence="2 4" id="KW-0689">Ribosomal protein</keyword>
<proteinExistence type="inferred from homology"/>
<comment type="caution">
    <text evidence="4">The sequence shown here is derived from an EMBL/GenBank/DDBJ whole genome shotgun (WGS) entry which is preliminary data.</text>
</comment>
<dbReference type="Gene3D" id="3.30.1360.210">
    <property type="match status" value="1"/>
</dbReference>
<keyword evidence="3" id="KW-0687">Ribonucleoprotein</keyword>
<comment type="similarity">
    <text evidence="1">Belongs to the eukaryotic ribosomal protein eL22 family.</text>
</comment>
<sequence length="119" mass="13932">MTRVKSKTQPRKLWPRYKINVSVPAGDKILDVSSFEKFLHDRIKINGVAGKLGNTIVIKRQGNSVIDITSKIDLSKRYVKYLTKKFLKKNMLRDWLRVVSTDKNTYKLKYYNINKDQIA</sequence>
<evidence type="ECO:0000256" key="2">
    <source>
        <dbReference type="ARBA" id="ARBA00022980"/>
    </source>
</evidence>
<dbReference type="GO" id="GO:0002181">
    <property type="term" value="P:cytoplasmic translation"/>
    <property type="evidence" value="ECO:0007669"/>
    <property type="project" value="TreeGrafter"/>
</dbReference>
<name>A0A1R1PS70_ZANCU</name>
<organism evidence="4 6">
    <name type="scientific">Zancudomyces culisetae</name>
    <name type="common">Gut fungus</name>
    <name type="synonym">Smittium culisetae</name>
    <dbReference type="NCBI Taxonomy" id="1213189"/>
    <lineage>
        <taxon>Eukaryota</taxon>
        <taxon>Fungi</taxon>
        <taxon>Fungi incertae sedis</taxon>
        <taxon>Zoopagomycota</taxon>
        <taxon>Kickxellomycotina</taxon>
        <taxon>Harpellomycetes</taxon>
        <taxon>Harpellales</taxon>
        <taxon>Legeriomycetaceae</taxon>
        <taxon>Zancudomyces</taxon>
    </lineage>
</organism>
<evidence type="ECO:0000313" key="4">
    <source>
        <dbReference type="EMBL" id="OMH83769.1"/>
    </source>
</evidence>
<dbReference type="GO" id="GO:0003723">
    <property type="term" value="F:RNA binding"/>
    <property type="evidence" value="ECO:0007669"/>
    <property type="project" value="TreeGrafter"/>
</dbReference>
<dbReference type="OrthoDB" id="10259820at2759"/>
<dbReference type="GO" id="GO:1990904">
    <property type="term" value="C:ribonucleoprotein complex"/>
    <property type="evidence" value="ECO:0007669"/>
    <property type="project" value="UniProtKB-KW"/>
</dbReference>
<accession>A0A1R1PS70</accession>
<dbReference type="InterPro" id="IPR002671">
    <property type="entry name" value="Ribosomal_eL22"/>
</dbReference>
<dbReference type="Proteomes" id="UP000188320">
    <property type="component" value="Unassembled WGS sequence"/>
</dbReference>
<evidence type="ECO:0000256" key="3">
    <source>
        <dbReference type="ARBA" id="ARBA00023274"/>
    </source>
</evidence>
<dbReference type="Pfam" id="PF01776">
    <property type="entry name" value="Ribosomal_L22e"/>
    <property type="match status" value="1"/>
</dbReference>
<protein>
    <submittedName>
        <fullName evidence="4">60S ribosomal protein L22</fullName>
    </submittedName>
</protein>
<dbReference type="PANTHER" id="PTHR10064:SF31">
    <property type="entry name" value="LARGE RIBOSOMAL SUBUNIT PROTEIN EL22A-RELATED"/>
    <property type="match status" value="1"/>
</dbReference>
<dbReference type="GO" id="GO:0003735">
    <property type="term" value="F:structural constituent of ribosome"/>
    <property type="evidence" value="ECO:0007669"/>
    <property type="project" value="InterPro"/>
</dbReference>
<evidence type="ECO:0000256" key="1">
    <source>
        <dbReference type="ARBA" id="ARBA00007817"/>
    </source>
</evidence>
<dbReference type="EMBL" id="LSSK01000126">
    <property type="protein sequence ID" value="OMH84956.1"/>
    <property type="molecule type" value="Genomic_DNA"/>
</dbReference>
<evidence type="ECO:0000313" key="5">
    <source>
        <dbReference type="EMBL" id="OMH84956.1"/>
    </source>
</evidence>
<dbReference type="AlphaFoldDB" id="A0A1R1PS70"/>
<evidence type="ECO:0000313" key="6">
    <source>
        <dbReference type="Proteomes" id="UP000188320"/>
    </source>
</evidence>
<keyword evidence="6" id="KW-1185">Reference proteome</keyword>
<dbReference type="EMBL" id="LSSK01000314">
    <property type="protein sequence ID" value="OMH83769.1"/>
    <property type="molecule type" value="Genomic_DNA"/>
</dbReference>
<dbReference type="FunFam" id="3.30.1360.210:FF:000002">
    <property type="entry name" value="60S ribosomal protein L22-2"/>
    <property type="match status" value="1"/>
</dbReference>
<dbReference type="InterPro" id="IPR038526">
    <property type="entry name" value="Ribosomal_eL22_sf"/>
</dbReference>
<reference evidence="4" key="2">
    <citation type="submission" date="2017-01" db="EMBL/GenBank/DDBJ databases">
        <authorList>
            <person name="Mah S.A."/>
            <person name="Swanson W.J."/>
            <person name="Moy G.W."/>
            <person name="Vacquier V.D."/>
        </authorList>
    </citation>
    <scope>NUCLEOTIDE SEQUENCE [LARGE SCALE GENOMIC DNA]</scope>
    <source>
        <strain evidence="4">COL-18-3</strain>
    </source>
</reference>
<dbReference type="PANTHER" id="PTHR10064">
    <property type="entry name" value="60S RIBOSOMAL PROTEIN L22"/>
    <property type="match status" value="1"/>
</dbReference>
<reference evidence="6" key="1">
    <citation type="submission" date="2017-01" db="EMBL/GenBank/DDBJ databases">
        <authorList>
            <person name="Wang Y."/>
            <person name="White M."/>
            <person name="Kvist S."/>
            <person name="Moncalvo J.-M."/>
        </authorList>
    </citation>
    <scope>NUCLEOTIDE SEQUENCE [LARGE SCALE GENOMIC DNA]</scope>
    <source>
        <strain evidence="6">COL-18-3</strain>
    </source>
</reference>
<dbReference type="GO" id="GO:0005840">
    <property type="term" value="C:ribosome"/>
    <property type="evidence" value="ECO:0007669"/>
    <property type="project" value="UniProtKB-KW"/>
</dbReference>
<gene>
    <name evidence="5" type="ORF">AX774_g1507</name>
    <name evidence="4" type="ORF">AX774_g2715</name>
</gene>